<evidence type="ECO:0000313" key="4">
    <source>
        <dbReference type="Proteomes" id="UP001153148"/>
    </source>
</evidence>
<dbReference type="InterPro" id="IPR050629">
    <property type="entry name" value="STE20/SPS1-PAK"/>
</dbReference>
<gene>
    <name evidence="3" type="ORF">TPAB3V08_LOCUS1305</name>
</gene>
<evidence type="ECO:0000256" key="2">
    <source>
        <dbReference type="ARBA" id="ARBA00022840"/>
    </source>
</evidence>
<name>A0ABN7NII2_TIMPD</name>
<keyword evidence="1" id="KW-0547">Nucleotide-binding</keyword>
<evidence type="ECO:0000256" key="1">
    <source>
        <dbReference type="ARBA" id="ARBA00022741"/>
    </source>
</evidence>
<dbReference type="PANTHER" id="PTHR48012:SF18">
    <property type="entry name" value="HAPPYHOUR, ISOFORM A"/>
    <property type="match status" value="1"/>
</dbReference>
<comment type="caution">
    <text evidence="3">The sequence shown here is derived from an EMBL/GenBank/DDBJ whole genome shotgun (WGS) entry which is preliminary data.</text>
</comment>
<evidence type="ECO:0000313" key="3">
    <source>
        <dbReference type="EMBL" id="CAG2054272.1"/>
    </source>
</evidence>
<dbReference type="EMBL" id="CAJPIN010001172">
    <property type="protein sequence ID" value="CAG2054272.1"/>
    <property type="molecule type" value="Genomic_DNA"/>
</dbReference>
<dbReference type="InterPro" id="IPR011009">
    <property type="entry name" value="Kinase-like_dom_sf"/>
</dbReference>
<dbReference type="Gene3D" id="1.10.510.10">
    <property type="entry name" value="Transferase(Phosphotransferase) domain 1"/>
    <property type="match status" value="1"/>
</dbReference>
<organism evidence="3 4">
    <name type="scientific">Timema podura</name>
    <name type="common">Walking stick</name>
    <dbReference type="NCBI Taxonomy" id="61482"/>
    <lineage>
        <taxon>Eukaryota</taxon>
        <taxon>Metazoa</taxon>
        <taxon>Ecdysozoa</taxon>
        <taxon>Arthropoda</taxon>
        <taxon>Hexapoda</taxon>
        <taxon>Insecta</taxon>
        <taxon>Pterygota</taxon>
        <taxon>Neoptera</taxon>
        <taxon>Polyneoptera</taxon>
        <taxon>Phasmatodea</taxon>
        <taxon>Timematodea</taxon>
        <taxon>Timematoidea</taxon>
        <taxon>Timematidae</taxon>
        <taxon>Timema</taxon>
    </lineage>
</organism>
<dbReference type="Proteomes" id="UP001153148">
    <property type="component" value="Unassembled WGS sequence"/>
</dbReference>
<protein>
    <submittedName>
        <fullName evidence="3">Uncharacterized protein</fullName>
    </submittedName>
</protein>
<keyword evidence="2" id="KW-0067">ATP-binding</keyword>
<reference evidence="3" key="1">
    <citation type="submission" date="2021-03" db="EMBL/GenBank/DDBJ databases">
        <authorList>
            <person name="Tran Van P."/>
        </authorList>
    </citation>
    <scope>NUCLEOTIDE SEQUENCE</scope>
</reference>
<dbReference type="PANTHER" id="PTHR48012">
    <property type="entry name" value="STERILE20-LIKE KINASE, ISOFORM B-RELATED"/>
    <property type="match status" value="1"/>
</dbReference>
<sequence>MNPPQWSCGLMRYSPIGVDCQRWRDIGSTSVRSPTFHNFVKVALTKNTKKRPNAEKLLQHPFFQSDMNKRLALELLQKVSNPQHNFTEFEADEDGVRDNCNPDQIQRDNEISAGRPLTPHYADVSRAWDIMDIMNNIETVHSCDTDADWTKGSVFEETDRQCENYLTCMFLNRLMISAHKNFYEQEQKGLPNLQSLDMFQPASVGTQAKAPISSDFLMPVRSGLESQLYVPIYVKNMRRAGTPQQCNNRLNCERECQRCLLQARKQRLTGTAIFKMSLRQKPEIYDPTEATDLRSRREGIGQEVTNLHYTTQILDG</sequence>
<accession>A0ABN7NII2</accession>
<proteinExistence type="predicted"/>
<keyword evidence="4" id="KW-1185">Reference proteome</keyword>
<feature type="non-terminal residue" evidence="3">
    <location>
        <position position="316"/>
    </location>
</feature>
<dbReference type="SUPFAM" id="SSF56112">
    <property type="entry name" value="Protein kinase-like (PK-like)"/>
    <property type="match status" value="1"/>
</dbReference>